<comment type="caution">
    <text evidence="1">The sequence shown here is derived from an EMBL/GenBank/DDBJ whole genome shotgun (WGS) entry which is preliminary data.</text>
</comment>
<dbReference type="AlphaFoldDB" id="A0A061J5M8"/>
<dbReference type="EMBL" id="AUPL01003717">
    <property type="protein sequence ID" value="ESL08577.1"/>
    <property type="molecule type" value="Genomic_DNA"/>
</dbReference>
<dbReference type="VEuPathDB" id="TriTrypDB:TRSC58_03717"/>
<evidence type="ECO:0000313" key="2">
    <source>
        <dbReference type="Proteomes" id="UP000031737"/>
    </source>
</evidence>
<dbReference type="Proteomes" id="UP000031737">
    <property type="component" value="Unassembled WGS sequence"/>
</dbReference>
<gene>
    <name evidence="1" type="ORF">TRSC58_03717</name>
</gene>
<name>A0A061J5M8_TRYRA</name>
<reference evidence="1 2" key="1">
    <citation type="submission" date="2013-07" db="EMBL/GenBank/DDBJ databases">
        <authorList>
            <person name="Stoco P.H."/>
            <person name="Wagner G."/>
            <person name="Gerber A."/>
            <person name="Zaha A."/>
            <person name="Thompson C."/>
            <person name="Bartholomeu D.C."/>
            <person name="Luckemeyer D.D."/>
            <person name="Bahia D."/>
            <person name="Loreto E."/>
            <person name="Prestes E.B."/>
            <person name="Lima F.M."/>
            <person name="Rodrigues-Luiz G."/>
            <person name="Vallejo G.A."/>
            <person name="Filho J.F."/>
            <person name="Monteiro K.M."/>
            <person name="Tyler K.M."/>
            <person name="de Almeida L.G."/>
            <person name="Ortiz M.F."/>
            <person name="Siervo M.A."/>
            <person name="de Moraes M.H."/>
            <person name="Cunha O.L."/>
            <person name="Mendonca-Neto R."/>
            <person name="Silva R."/>
            <person name="Teixeira S.M."/>
            <person name="Murta S.M."/>
            <person name="Sincero T.C."/>
            <person name="Mendes T.A."/>
            <person name="Urmenyi T.P."/>
            <person name="Silva V.G."/>
            <person name="da Rocha W.D."/>
            <person name="Andersson B."/>
            <person name="Romanha A.J."/>
            <person name="Steindel M."/>
            <person name="de Vasconcelos A.T."/>
            <person name="Grisard E.C."/>
        </authorList>
    </citation>
    <scope>NUCLEOTIDE SEQUENCE [LARGE SCALE GENOMIC DNA]</scope>
    <source>
        <strain evidence="1 2">SC58</strain>
    </source>
</reference>
<evidence type="ECO:0000313" key="1">
    <source>
        <dbReference type="EMBL" id="ESL08577.1"/>
    </source>
</evidence>
<keyword evidence="2" id="KW-1185">Reference proteome</keyword>
<organism evidence="1 2">
    <name type="scientific">Trypanosoma rangeli SC58</name>
    <dbReference type="NCBI Taxonomy" id="429131"/>
    <lineage>
        <taxon>Eukaryota</taxon>
        <taxon>Discoba</taxon>
        <taxon>Euglenozoa</taxon>
        <taxon>Kinetoplastea</taxon>
        <taxon>Metakinetoplastina</taxon>
        <taxon>Trypanosomatida</taxon>
        <taxon>Trypanosomatidae</taxon>
        <taxon>Trypanosoma</taxon>
        <taxon>Herpetosoma</taxon>
    </lineage>
</organism>
<sequence>MSGTEEEVTLPETLRRIAVASRVDARLHPTKAEVPKAAETPQLCASTSVSQLVELVHAIRMQYMRLVVEIAEAPGTTTSVEASATASRQIEALVHPIAELQRGIRSKNAQCVRLALRDHLAKEVEARRRALSHMRAALSIAKQCV</sequence>
<accession>A0A061J5M8</accession>
<proteinExistence type="predicted"/>
<protein>
    <submittedName>
        <fullName evidence="1">Uncharacterized protein</fullName>
    </submittedName>
</protein>
<dbReference type="OrthoDB" id="273633at2759"/>